<evidence type="ECO:0000256" key="10">
    <source>
        <dbReference type="ARBA" id="ARBA00049229"/>
    </source>
</evidence>
<dbReference type="GO" id="GO:0004084">
    <property type="term" value="F:branched-chain-amino-acid transaminase activity"/>
    <property type="evidence" value="ECO:0007669"/>
    <property type="project" value="UniProtKB-EC"/>
</dbReference>
<dbReference type="Gene3D" id="3.30.470.10">
    <property type="match status" value="1"/>
</dbReference>
<dbReference type="SUPFAM" id="SSF56752">
    <property type="entry name" value="D-aminoacid aminotransferase-like PLP-dependent enzymes"/>
    <property type="match status" value="1"/>
</dbReference>
<name>A0A9X2JB82_9SPHI</name>
<evidence type="ECO:0000256" key="7">
    <source>
        <dbReference type="ARBA" id="ARBA00022898"/>
    </source>
</evidence>
<evidence type="ECO:0000256" key="4">
    <source>
        <dbReference type="ARBA" id="ARBA00005072"/>
    </source>
</evidence>
<dbReference type="InterPro" id="IPR050571">
    <property type="entry name" value="Class-IV_PLP-Dep_Aminotrnsfr"/>
</dbReference>
<proteinExistence type="inferred from homology"/>
<dbReference type="GO" id="GO:0046394">
    <property type="term" value="P:carboxylic acid biosynthetic process"/>
    <property type="evidence" value="ECO:0007669"/>
    <property type="project" value="UniProtKB-ARBA"/>
</dbReference>
<keyword evidence="13" id="KW-0808">Transferase</keyword>
<gene>
    <name evidence="13" type="ORF">NF867_05020</name>
</gene>
<evidence type="ECO:0000256" key="3">
    <source>
        <dbReference type="ARBA" id="ARBA00004931"/>
    </source>
</evidence>
<dbReference type="InterPro" id="IPR036038">
    <property type="entry name" value="Aminotransferase-like"/>
</dbReference>
<organism evidence="13 14">
    <name type="scientific">Solitalea agri</name>
    <dbReference type="NCBI Taxonomy" id="2953739"/>
    <lineage>
        <taxon>Bacteria</taxon>
        <taxon>Pseudomonadati</taxon>
        <taxon>Bacteroidota</taxon>
        <taxon>Sphingobacteriia</taxon>
        <taxon>Sphingobacteriales</taxon>
        <taxon>Sphingobacteriaceae</taxon>
        <taxon>Solitalea</taxon>
    </lineage>
</organism>
<evidence type="ECO:0000256" key="2">
    <source>
        <dbReference type="ARBA" id="ARBA00004824"/>
    </source>
</evidence>
<dbReference type="GO" id="GO:0008652">
    <property type="term" value="P:amino acid biosynthetic process"/>
    <property type="evidence" value="ECO:0007669"/>
    <property type="project" value="UniProtKB-ARBA"/>
</dbReference>
<evidence type="ECO:0000256" key="9">
    <source>
        <dbReference type="ARBA" id="ARBA00048798"/>
    </source>
</evidence>
<comment type="cofactor">
    <cofactor evidence="1 12">
        <name>pyridoxal 5'-phosphate</name>
        <dbReference type="ChEBI" id="CHEBI:597326"/>
    </cofactor>
</comment>
<comment type="caution">
    <text evidence="13">The sequence shown here is derived from an EMBL/GenBank/DDBJ whole genome shotgun (WGS) entry which is preliminary data.</text>
</comment>
<evidence type="ECO:0000256" key="6">
    <source>
        <dbReference type="ARBA" id="ARBA00013053"/>
    </source>
</evidence>
<dbReference type="EMBL" id="JAMWYS010000024">
    <property type="protein sequence ID" value="MCO4292222.1"/>
    <property type="molecule type" value="Genomic_DNA"/>
</dbReference>
<evidence type="ECO:0000256" key="8">
    <source>
        <dbReference type="ARBA" id="ARBA00048212"/>
    </source>
</evidence>
<comment type="catalytic activity">
    <reaction evidence="10">
        <text>L-leucine + 2-oxoglutarate = 4-methyl-2-oxopentanoate + L-glutamate</text>
        <dbReference type="Rhea" id="RHEA:18321"/>
        <dbReference type="ChEBI" id="CHEBI:16810"/>
        <dbReference type="ChEBI" id="CHEBI:17865"/>
        <dbReference type="ChEBI" id="CHEBI:29985"/>
        <dbReference type="ChEBI" id="CHEBI:57427"/>
        <dbReference type="EC" id="2.6.1.42"/>
    </reaction>
</comment>
<comment type="similarity">
    <text evidence="5 11">Belongs to the class-IV pyridoxal-phosphate-dependent aminotransferase family.</text>
</comment>
<dbReference type="InterPro" id="IPR043132">
    <property type="entry name" value="BCAT-like_C"/>
</dbReference>
<dbReference type="EC" id="2.6.1.42" evidence="6"/>
<evidence type="ECO:0000256" key="5">
    <source>
        <dbReference type="ARBA" id="ARBA00009320"/>
    </source>
</evidence>
<dbReference type="InterPro" id="IPR018300">
    <property type="entry name" value="Aminotrans_IV_CS"/>
</dbReference>
<evidence type="ECO:0000256" key="1">
    <source>
        <dbReference type="ARBA" id="ARBA00001933"/>
    </source>
</evidence>
<dbReference type="InterPro" id="IPR001544">
    <property type="entry name" value="Aminotrans_IV"/>
</dbReference>
<protein>
    <recommendedName>
        <fullName evidence="6">branched-chain-amino-acid transaminase</fullName>
        <ecNumber evidence="6">2.6.1.42</ecNumber>
    </recommendedName>
</protein>
<dbReference type="Pfam" id="PF01063">
    <property type="entry name" value="Aminotran_4"/>
    <property type="match status" value="1"/>
</dbReference>
<comment type="pathway">
    <text evidence="2">Amino-acid biosynthesis; L-isoleucine biosynthesis; L-isoleucine from 2-oxobutanoate: step 4/4.</text>
</comment>
<dbReference type="Gene3D" id="3.20.10.10">
    <property type="entry name" value="D-amino Acid Aminotransferase, subunit A, domain 2"/>
    <property type="match status" value="1"/>
</dbReference>
<keyword evidence="13" id="KW-0032">Aminotransferase</keyword>
<evidence type="ECO:0000256" key="11">
    <source>
        <dbReference type="RuleBase" id="RU004106"/>
    </source>
</evidence>
<dbReference type="PANTHER" id="PTHR42743">
    <property type="entry name" value="AMINO-ACID AMINOTRANSFERASE"/>
    <property type="match status" value="1"/>
</dbReference>
<dbReference type="PANTHER" id="PTHR42743:SF11">
    <property type="entry name" value="AMINODEOXYCHORISMATE LYASE"/>
    <property type="match status" value="1"/>
</dbReference>
<keyword evidence="7 12" id="KW-0663">Pyridoxal phosphate</keyword>
<evidence type="ECO:0000256" key="12">
    <source>
        <dbReference type="RuleBase" id="RU004516"/>
    </source>
</evidence>
<dbReference type="FunFam" id="3.20.10.10:FF:000002">
    <property type="entry name" value="D-alanine aminotransferase"/>
    <property type="match status" value="1"/>
</dbReference>
<comment type="catalytic activity">
    <reaction evidence="8">
        <text>L-valine + 2-oxoglutarate = 3-methyl-2-oxobutanoate + L-glutamate</text>
        <dbReference type="Rhea" id="RHEA:24813"/>
        <dbReference type="ChEBI" id="CHEBI:11851"/>
        <dbReference type="ChEBI" id="CHEBI:16810"/>
        <dbReference type="ChEBI" id="CHEBI:29985"/>
        <dbReference type="ChEBI" id="CHEBI:57762"/>
        <dbReference type="EC" id="2.6.1.42"/>
    </reaction>
</comment>
<dbReference type="RefSeq" id="WP_252586505.1">
    <property type="nucleotide sequence ID" value="NZ_JAMWYS010000024.1"/>
</dbReference>
<reference evidence="13" key="1">
    <citation type="submission" date="2022-06" db="EMBL/GenBank/DDBJ databases">
        <title>Solitalea sp. MAHUQ-68 isolated from rhizospheric soil.</title>
        <authorList>
            <person name="Huq M.A."/>
        </authorList>
    </citation>
    <scope>NUCLEOTIDE SEQUENCE</scope>
    <source>
        <strain evidence="13">MAHUQ-68</strain>
    </source>
</reference>
<dbReference type="PROSITE" id="PS00770">
    <property type="entry name" value="AA_TRANSFER_CLASS_4"/>
    <property type="match status" value="1"/>
</dbReference>
<accession>A0A9X2JB82</accession>
<evidence type="ECO:0000313" key="13">
    <source>
        <dbReference type="EMBL" id="MCO4292222.1"/>
    </source>
</evidence>
<comment type="catalytic activity">
    <reaction evidence="9">
        <text>L-isoleucine + 2-oxoglutarate = (S)-3-methyl-2-oxopentanoate + L-glutamate</text>
        <dbReference type="Rhea" id="RHEA:24801"/>
        <dbReference type="ChEBI" id="CHEBI:16810"/>
        <dbReference type="ChEBI" id="CHEBI:29985"/>
        <dbReference type="ChEBI" id="CHEBI:35146"/>
        <dbReference type="ChEBI" id="CHEBI:58045"/>
        <dbReference type="EC" id="2.6.1.42"/>
    </reaction>
</comment>
<dbReference type="AlphaFoldDB" id="A0A9X2JB82"/>
<comment type="pathway">
    <text evidence="4">Amino-acid biosynthesis; L-leucine biosynthesis; L-leucine from 3-methyl-2-oxobutanoate: step 4/4.</text>
</comment>
<dbReference type="Proteomes" id="UP001155182">
    <property type="component" value="Unassembled WGS sequence"/>
</dbReference>
<comment type="pathway">
    <text evidence="3">Amino-acid biosynthesis; L-valine biosynthesis; L-valine from pyruvate: step 4/4.</text>
</comment>
<dbReference type="InterPro" id="IPR043131">
    <property type="entry name" value="BCAT-like_N"/>
</dbReference>
<sequence length="280" mass="32221">MTQFINFKGEIIPEQQPLFTTKNRAFRYGDGLFESIRMIKGELKFLSFHTERLQYGMKQLMFSNYKTFTADFLNQQVHQLAKSNKLFDNARIRISVFREGEGLYTPETNQGAFIIEMQKMEESAYETNKKGVIIDLFSGVRKNYNQLSGLKTSNSLPYILAAIQKQQTGVDDVILLNDEGYLVEGISSNLFLVKNGEFYTPALTEGCVAGVMRRVMLEMALHTGLKMHEVKIKPEALRDADEIFLTNATQGIRWVVGYQEKRFFNSYSKMLTDMLNRFSI</sequence>
<keyword evidence="14" id="KW-1185">Reference proteome</keyword>
<evidence type="ECO:0000313" key="14">
    <source>
        <dbReference type="Proteomes" id="UP001155182"/>
    </source>
</evidence>